<keyword evidence="1" id="KW-0732">Signal</keyword>
<dbReference type="PANTHER" id="PTHR30289">
    <property type="entry name" value="UNCHARACTERIZED PROTEIN YBCL-RELATED"/>
    <property type="match status" value="1"/>
</dbReference>
<feature type="signal peptide" evidence="1">
    <location>
        <begin position="1"/>
        <end position="22"/>
    </location>
</feature>
<name>A0A0W0WN02_9GAMM</name>
<dbReference type="NCBIfam" id="TIGR00481">
    <property type="entry name" value="YbhB/YbcL family Raf kinase inhibitor-like protein"/>
    <property type="match status" value="1"/>
</dbReference>
<dbReference type="InterPro" id="IPR005247">
    <property type="entry name" value="YbhB_YbcL/LppC-like"/>
</dbReference>
<gene>
    <name evidence="2" type="ORF">Lnau_2183</name>
</gene>
<comment type="caution">
    <text evidence="2">The sequence shown here is derived from an EMBL/GenBank/DDBJ whole genome shotgun (WGS) entry which is preliminary data.</text>
</comment>
<evidence type="ECO:0000256" key="1">
    <source>
        <dbReference type="SAM" id="SignalP"/>
    </source>
</evidence>
<dbReference type="InterPro" id="IPR008914">
    <property type="entry name" value="PEBP"/>
</dbReference>
<dbReference type="EMBL" id="LNYO01000022">
    <property type="protein sequence ID" value="KTD33706.1"/>
    <property type="molecule type" value="Genomic_DNA"/>
</dbReference>
<dbReference type="OrthoDB" id="9797506at2"/>
<evidence type="ECO:0000313" key="2">
    <source>
        <dbReference type="EMBL" id="KTD33706.1"/>
    </source>
</evidence>
<dbReference type="PANTHER" id="PTHR30289:SF1">
    <property type="entry name" value="PEBP (PHOSPHATIDYLETHANOLAMINE-BINDING PROTEIN) FAMILY PROTEIN"/>
    <property type="match status" value="1"/>
</dbReference>
<proteinExistence type="predicted"/>
<keyword evidence="3" id="KW-1185">Reference proteome</keyword>
<dbReference type="InterPro" id="IPR036610">
    <property type="entry name" value="PEBP-like_sf"/>
</dbReference>
<dbReference type="PROSITE" id="PS51257">
    <property type="entry name" value="PROKAR_LIPOPROTEIN"/>
    <property type="match status" value="1"/>
</dbReference>
<evidence type="ECO:0000313" key="3">
    <source>
        <dbReference type="Proteomes" id="UP000054725"/>
    </source>
</evidence>
<dbReference type="SUPFAM" id="SSF49777">
    <property type="entry name" value="PEBP-like"/>
    <property type="match status" value="1"/>
</dbReference>
<sequence length="171" mass="18839">MKKKYGVLLFIILACLNLEAFAASLSLNSPAFSANGSIPRHYTCKGADVSPPLFWQFPPPNTRSFVLIVDDPDAPSGDWIHWLVFNIPANTSLLSEAATPPAGAVVGKNSWGERSYRGPCPPSGTHHYFFRLYALNTKLNLSSKADKYEVLKAMKHHVIETSELSGIYSKE</sequence>
<dbReference type="STRING" id="45070.Lnau_2183"/>
<dbReference type="Proteomes" id="UP000054725">
    <property type="component" value="Unassembled WGS sequence"/>
</dbReference>
<protein>
    <submittedName>
        <fullName evidence="2">Phosphatidylethanolamine-binding protein PebP</fullName>
    </submittedName>
</protein>
<feature type="chain" id="PRO_5006915685" evidence="1">
    <location>
        <begin position="23"/>
        <end position="171"/>
    </location>
</feature>
<reference evidence="2 3" key="1">
    <citation type="submission" date="2015-11" db="EMBL/GenBank/DDBJ databases">
        <title>Genomic analysis of 38 Legionella species identifies large and diverse effector repertoires.</title>
        <authorList>
            <person name="Burstein D."/>
            <person name="Amaro F."/>
            <person name="Zusman T."/>
            <person name="Lifshitz Z."/>
            <person name="Cohen O."/>
            <person name="Gilbert J.A."/>
            <person name="Pupko T."/>
            <person name="Shuman H.A."/>
            <person name="Segal G."/>
        </authorList>
    </citation>
    <scope>NUCLEOTIDE SEQUENCE [LARGE SCALE GENOMIC DNA]</scope>
    <source>
        <strain evidence="2 3">ATCC 49506</strain>
    </source>
</reference>
<dbReference type="PATRIC" id="fig|45070.6.peg.2306"/>
<dbReference type="Pfam" id="PF01161">
    <property type="entry name" value="PBP"/>
    <property type="match status" value="1"/>
</dbReference>
<dbReference type="Gene3D" id="3.90.280.10">
    <property type="entry name" value="PEBP-like"/>
    <property type="match status" value="1"/>
</dbReference>
<accession>A0A0W0WN02</accession>
<dbReference type="AlphaFoldDB" id="A0A0W0WN02"/>
<dbReference type="RefSeq" id="WP_058505191.1">
    <property type="nucleotide sequence ID" value="NZ_CAAAIF010000007.1"/>
</dbReference>
<dbReference type="CDD" id="cd00865">
    <property type="entry name" value="PEBP_bact_arch"/>
    <property type="match status" value="1"/>
</dbReference>
<organism evidence="2 3">
    <name type="scientific">Legionella nautarum</name>
    <dbReference type="NCBI Taxonomy" id="45070"/>
    <lineage>
        <taxon>Bacteria</taxon>
        <taxon>Pseudomonadati</taxon>
        <taxon>Pseudomonadota</taxon>
        <taxon>Gammaproteobacteria</taxon>
        <taxon>Legionellales</taxon>
        <taxon>Legionellaceae</taxon>
        <taxon>Legionella</taxon>
    </lineage>
</organism>